<evidence type="ECO:0000256" key="6">
    <source>
        <dbReference type="ARBA" id="ARBA00022729"/>
    </source>
</evidence>
<keyword evidence="12" id="KW-0325">Glycoprotein</keyword>
<evidence type="ECO:0000256" key="1">
    <source>
        <dbReference type="ARBA" id="ARBA00004479"/>
    </source>
</evidence>
<keyword evidence="11 16" id="KW-0472">Membrane</keyword>
<dbReference type="Pfam" id="PF14380">
    <property type="entry name" value="WAK_assoc"/>
    <property type="match status" value="1"/>
</dbReference>
<dbReference type="AlphaFoldDB" id="A0A218XMM6"/>
<dbReference type="InterPro" id="IPR045874">
    <property type="entry name" value="LRK10/LRL21-25-like"/>
</dbReference>
<dbReference type="InterPro" id="IPR011009">
    <property type="entry name" value="Kinase-like_dom_sf"/>
</dbReference>
<dbReference type="PROSITE" id="PS00107">
    <property type="entry name" value="PROTEIN_KINASE_ATP"/>
    <property type="match status" value="1"/>
</dbReference>
<evidence type="ECO:0000256" key="3">
    <source>
        <dbReference type="ARBA" id="ARBA00022527"/>
    </source>
</evidence>
<evidence type="ECO:0000256" key="13">
    <source>
        <dbReference type="ARBA" id="ARBA00047899"/>
    </source>
</evidence>
<feature type="chain" id="PRO_5013347308" description="non-specific serine/threonine protein kinase" evidence="17">
    <location>
        <begin position="32"/>
        <end position="657"/>
    </location>
</feature>
<dbReference type="PROSITE" id="PS00108">
    <property type="entry name" value="PROTEIN_KINASE_ST"/>
    <property type="match status" value="1"/>
</dbReference>
<keyword evidence="6 17" id="KW-0732">Signal</keyword>
<evidence type="ECO:0000256" key="10">
    <source>
        <dbReference type="ARBA" id="ARBA00022989"/>
    </source>
</evidence>
<dbReference type="FunFam" id="1.10.510.10:FF:000590">
    <property type="entry name" value="PR5-like receptor kinase"/>
    <property type="match status" value="1"/>
</dbReference>
<keyword evidence="7 15" id="KW-0547">Nucleotide-binding</keyword>
<organism evidence="19 20">
    <name type="scientific">Punica granatum</name>
    <name type="common">Pomegranate</name>
    <dbReference type="NCBI Taxonomy" id="22663"/>
    <lineage>
        <taxon>Eukaryota</taxon>
        <taxon>Viridiplantae</taxon>
        <taxon>Streptophyta</taxon>
        <taxon>Embryophyta</taxon>
        <taxon>Tracheophyta</taxon>
        <taxon>Spermatophyta</taxon>
        <taxon>Magnoliopsida</taxon>
        <taxon>eudicotyledons</taxon>
        <taxon>Gunneridae</taxon>
        <taxon>Pentapetalae</taxon>
        <taxon>rosids</taxon>
        <taxon>malvids</taxon>
        <taxon>Myrtales</taxon>
        <taxon>Lythraceae</taxon>
        <taxon>Punica</taxon>
    </lineage>
</organism>
<evidence type="ECO:0000256" key="11">
    <source>
        <dbReference type="ARBA" id="ARBA00023136"/>
    </source>
</evidence>
<sequence length="657" mass="74125">MRFRVFCPQSMMSSFFFSFLFFTVLFPLRYCDVSEENYRYFKCSQQFKCGDKINVTYPFWGRTYRSGYCGLDGFELLCERNGSTSMVFEDQRYRVFNINQTDRTMHLARLDLLINPCLPDHYQNTTINNHRLLDYAETVKNISIFYGCTDPCSDPRTGLPGEFSCPCEGDRTTVAFFGNDSWLERPHPELNSCRTNIKVPVLQSALDDLKQGRIAGLPGVLDRGFVMEYSIDKECPGCQSSGGICGRTNSSSSEFLCYCSNDSPHPNSCPRPDDKGRPVPPKVAIGVGAGVGTAVILVGAAIIILHLRKKLRSLFLKGHTSDRDIENFIKKHGSLTLKRFSYIQVKRMTCSFREKLGEGGFGAVYKGKLPDGTLVAVKLLNASKGNGEEFINEAASISRTSHVNIVIFVGFCFEGHKRALIYEYMSNGSLDRFINDENATMRSPRLGWNKLYQIAVGTARGLEYLHTGCSTRILHFDIKPQNILLDDDYCAKISDFGLSKLCLKRESIVSMLVARGTIGYIAPEVFSRNFGDVSHKSDVYSYGMLLIEMIGGGKRVNAEAYQSSEMYFADQVYQLIEEGYDQGFYCHLMEEDKETARKMAFVGVWCIQTDPKQRPSMRRVREMLEGSAEALQIPPKPYLFSPRRSPIIDSLSLTESL</sequence>
<dbReference type="GO" id="GO:0030247">
    <property type="term" value="F:polysaccharide binding"/>
    <property type="evidence" value="ECO:0007669"/>
    <property type="project" value="InterPro"/>
</dbReference>
<keyword evidence="4" id="KW-0808">Transferase</keyword>
<dbReference type="InterPro" id="IPR008271">
    <property type="entry name" value="Ser/Thr_kinase_AS"/>
</dbReference>
<keyword evidence="5 16" id="KW-0812">Transmembrane</keyword>
<name>A0A218XMM6_PUNGR</name>
<dbReference type="GO" id="GO:0016020">
    <property type="term" value="C:membrane"/>
    <property type="evidence" value="ECO:0007669"/>
    <property type="project" value="UniProtKB-SubCell"/>
</dbReference>
<evidence type="ECO:0000256" key="17">
    <source>
        <dbReference type="SAM" id="SignalP"/>
    </source>
</evidence>
<reference evidence="20" key="1">
    <citation type="journal article" date="2017" name="Plant J.">
        <title>The pomegranate (Punica granatum L.) genome and the genomics of punicalagin biosynthesis.</title>
        <authorList>
            <person name="Qin G."/>
            <person name="Xu C."/>
            <person name="Ming R."/>
            <person name="Tang H."/>
            <person name="Guyot R."/>
            <person name="Kramer E.M."/>
            <person name="Hu Y."/>
            <person name="Yi X."/>
            <person name="Qi Y."/>
            <person name="Xu X."/>
            <person name="Gao Z."/>
            <person name="Pan H."/>
            <person name="Jian J."/>
            <person name="Tian Y."/>
            <person name="Yue Z."/>
            <person name="Xu Y."/>
        </authorList>
    </citation>
    <scope>NUCLEOTIDE SEQUENCE [LARGE SCALE GENOMIC DNA]</scope>
    <source>
        <strain evidence="20">cv. Dabenzi</strain>
    </source>
</reference>
<keyword evidence="8" id="KW-0418">Kinase</keyword>
<dbReference type="Proteomes" id="UP000197138">
    <property type="component" value="Unassembled WGS sequence"/>
</dbReference>
<evidence type="ECO:0000256" key="4">
    <source>
        <dbReference type="ARBA" id="ARBA00022679"/>
    </source>
</evidence>
<comment type="catalytic activity">
    <reaction evidence="14">
        <text>L-seryl-[protein] + ATP = O-phospho-L-seryl-[protein] + ADP + H(+)</text>
        <dbReference type="Rhea" id="RHEA:17989"/>
        <dbReference type="Rhea" id="RHEA-COMP:9863"/>
        <dbReference type="Rhea" id="RHEA-COMP:11604"/>
        <dbReference type="ChEBI" id="CHEBI:15378"/>
        <dbReference type="ChEBI" id="CHEBI:29999"/>
        <dbReference type="ChEBI" id="CHEBI:30616"/>
        <dbReference type="ChEBI" id="CHEBI:83421"/>
        <dbReference type="ChEBI" id="CHEBI:456216"/>
        <dbReference type="EC" id="2.7.11.1"/>
    </reaction>
</comment>
<dbReference type="FunFam" id="3.30.200.20:FF:000178">
    <property type="entry name" value="serine/threonine-protein kinase PBS1-like"/>
    <property type="match status" value="1"/>
</dbReference>
<dbReference type="InterPro" id="IPR000719">
    <property type="entry name" value="Prot_kinase_dom"/>
</dbReference>
<protein>
    <recommendedName>
        <fullName evidence="2">non-specific serine/threonine protein kinase</fullName>
        <ecNumber evidence="2">2.7.11.1</ecNumber>
    </recommendedName>
</protein>
<evidence type="ECO:0000256" key="15">
    <source>
        <dbReference type="PROSITE-ProRule" id="PRU10141"/>
    </source>
</evidence>
<evidence type="ECO:0000256" key="5">
    <source>
        <dbReference type="ARBA" id="ARBA00022692"/>
    </source>
</evidence>
<evidence type="ECO:0000256" key="12">
    <source>
        <dbReference type="ARBA" id="ARBA00023180"/>
    </source>
</evidence>
<dbReference type="Pfam" id="PF13947">
    <property type="entry name" value="GUB_WAK_bind"/>
    <property type="match status" value="1"/>
</dbReference>
<dbReference type="GO" id="GO:0005524">
    <property type="term" value="F:ATP binding"/>
    <property type="evidence" value="ECO:0007669"/>
    <property type="project" value="UniProtKB-UniRule"/>
</dbReference>
<dbReference type="Gene3D" id="3.30.200.20">
    <property type="entry name" value="Phosphorylase Kinase, domain 1"/>
    <property type="match status" value="1"/>
</dbReference>
<comment type="subcellular location">
    <subcellularLocation>
        <location evidence="1">Membrane</location>
        <topology evidence="1">Single-pass type I membrane protein</topology>
    </subcellularLocation>
</comment>
<dbReference type="SUPFAM" id="SSF56112">
    <property type="entry name" value="Protein kinase-like (PK-like)"/>
    <property type="match status" value="1"/>
</dbReference>
<feature type="transmembrane region" description="Helical" evidence="16">
    <location>
        <begin position="283"/>
        <end position="307"/>
    </location>
</feature>
<evidence type="ECO:0000256" key="14">
    <source>
        <dbReference type="ARBA" id="ARBA00048679"/>
    </source>
</evidence>
<proteinExistence type="predicted"/>
<dbReference type="Pfam" id="PF07714">
    <property type="entry name" value="PK_Tyr_Ser-Thr"/>
    <property type="match status" value="1"/>
</dbReference>
<dbReference type="Gene3D" id="1.10.510.10">
    <property type="entry name" value="Transferase(Phosphotransferase) domain 1"/>
    <property type="match status" value="1"/>
</dbReference>
<feature type="domain" description="Protein kinase" evidence="18">
    <location>
        <begin position="350"/>
        <end position="639"/>
    </location>
</feature>
<dbReference type="PANTHER" id="PTHR27009">
    <property type="entry name" value="RUST RESISTANCE KINASE LR10-RELATED"/>
    <property type="match status" value="1"/>
</dbReference>
<evidence type="ECO:0000256" key="16">
    <source>
        <dbReference type="SAM" id="Phobius"/>
    </source>
</evidence>
<evidence type="ECO:0000313" key="20">
    <source>
        <dbReference type="Proteomes" id="UP000197138"/>
    </source>
</evidence>
<evidence type="ECO:0000256" key="2">
    <source>
        <dbReference type="ARBA" id="ARBA00012513"/>
    </source>
</evidence>
<dbReference type="EMBL" id="MTKT01001159">
    <property type="protein sequence ID" value="OWM85552.1"/>
    <property type="molecule type" value="Genomic_DNA"/>
</dbReference>
<dbReference type="InterPro" id="IPR032872">
    <property type="entry name" value="WAK_assoc_C"/>
</dbReference>
<evidence type="ECO:0000256" key="8">
    <source>
        <dbReference type="ARBA" id="ARBA00022777"/>
    </source>
</evidence>
<evidence type="ECO:0000256" key="7">
    <source>
        <dbReference type="ARBA" id="ARBA00022741"/>
    </source>
</evidence>
<dbReference type="SMART" id="SM00220">
    <property type="entry name" value="S_TKc"/>
    <property type="match status" value="1"/>
</dbReference>
<keyword evidence="9 15" id="KW-0067">ATP-binding</keyword>
<dbReference type="InterPro" id="IPR025287">
    <property type="entry name" value="WAK_GUB"/>
</dbReference>
<accession>A0A218XMM6</accession>
<dbReference type="EC" id="2.7.11.1" evidence="2"/>
<gene>
    <name evidence="19" type="ORF">CDL15_Pgr010171</name>
</gene>
<keyword evidence="3" id="KW-0723">Serine/threonine-protein kinase</keyword>
<evidence type="ECO:0000256" key="9">
    <source>
        <dbReference type="ARBA" id="ARBA00022840"/>
    </source>
</evidence>
<keyword evidence="10 16" id="KW-1133">Transmembrane helix</keyword>
<dbReference type="InterPro" id="IPR001245">
    <property type="entry name" value="Ser-Thr/Tyr_kinase_cat_dom"/>
</dbReference>
<feature type="binding site" evidence="15">
    <location>
        <position position="378"/>
    </location>
    <ligand>
        <name>ATP</name>
        <dbReference type="ChEBI" id="CHEBI:30616"/>
    </ligand>
</feature>
<dbReference type="InterPro" id="IPR017441">
    <property type="entry name" value="Protein_kinase_ATP_BS"/>
</dbReference>
<comment type="catalytic activity">
    <reaction evidence="13">
        <text>L-threonyl-[protein] + ATP = O-phospho-L-threonyl-[protein] + ADP + H(+)</text>
        <dbReference type="Rhea" id="RHEA:46608"/>
        <dbReference type="Rhea" id="RHEA-COMP:11060"/>
        <dbReference type="Rhea" id="RHEA-COMP:11605"/>
        <dbReference type="ChEBI" id="CHEBI:15378"/>
        <dbReference type="ChEBI" id="CHEBI:30013"/>
        <dbReference type="ChEBI" id="CHEBI:30616"/>
        <dbReference type="ChEBI" id="CHEBI:61977"/>
        <dbReference type="ChEBI" id="CHEBI:456216"/>
        <dbReference type="EC" id="2.7.11.1"/>
    </reaction>
</comment>
<dbReference type="PROSITE" id="PS50011">
    <property type="entry name" value="PROTEIN_KINASE_DOM"/>
    <property type="match status" value="1"/>
</dbReference>
<dbReference type="GO" id="GO:0004674">
    <property type="term" value="F:protein serine/threonine kinase activity"/>
    <property type="evidence" value="ECO:0007669"/>
    <property type="project" value="UniProtKB-KW"/>
</dbReference>
<evidence type="ECO:0000313" key="19">
    <source>
        <dbReference type="EMBL" id="OWM85552.1"/>
    </source>
</evidence>
<feature type="signal peptide" evidence="17">
    <location>
        <begin position="1"/>
        <end position="31"/>
    </location>
</feature>
<comment type="caution">
    <text evidence="19">The sequence shown here is derived from an EMBL/GenBank/DDBJ whole genome shotgun (WGS) entry which is preliminary data.</text>
</comment>
<evidence type="ECO:0000259" key="18">
    <source>
        <dbReference type="PROSITE" id="PS50011"/>
    </source>
</evidence>